<dbReference type="Proteomes" id="UP000318102">
    <property type="component" value="Unassembled WGS sequence"/>
</dbReference>
<sequence>MKCPVCSDVRMREVEKEGILIDICPDCKGVWLDRGELEKLMNGVREFRDEYNSYVQNYPPNYQQQPTGGYVQPNASYNTGNAPIPPNQYNNQQRNNYDSHKYGQQGYGQHSHGHSNPYGHKKHKKPKTVFDVLGDLFE</sequence>
<dbReference type="InterPro" id="IPR027392">
    <property type="entry name" value="TF_Znf"/>
</dbReference>
<dbReference type="OrthoDB" id="9814037at2"/>
<gene>
    <name evidence="3" type="ORF">FPZ44_05855</name>
</gene>
<evidence type="ECO:0000259" key="2">
    <source>
        <dbReference type="Pfam" id="PF13453"/>
    </source>
</evidence>
<proteinExistence type="predicted"/>
<dbReference type="Pfam" id="PF13453">
    <property type="entry name" value="Zn_ribbon_TFIIB"/>
    <property type="match status" value="1"/>
</dbReference>
<reference evidence="3 4" key="1">
    <citation type="submission" date="2019-07" db="EMBL/GenBank/DDBJ databases">
        <authorList>
            <person name="Kim J."/>
        </authorList>
    </citation>
    <scope>NUCLEOTIDE SEQUENCE [LARGE SCALE GENOMIC DNA]</scope>
    <source>
        <strain evidence="3 4">N4</strain>
    </source>
</reference>
<name>A0A559IYA9_9BACL</name>
<feature type="compositionally biased region" description="Low complexity" evidence="1">
    <location>
        <begin position="87"/>
        <end position="110"/>
    </location>
</feature>
<accession>A0A559IYA9</accession>
<organism evidence="3 4">
    <name type="scientific">Paenibacillus agilis</name>
    <dbReference type="NCBI Taxonomy" id="3020863"/>
    <lineage>
        <taxon>Bacteria</taxon>
        <taxon>Bacillati</taxon>
        <taxon>Bacillota</taxon>
        <taxon>Bacilli</taxon>
        <taxon>Bacillales</taxon>
        <taxon>Paenibacillaceae</taxon>
        <taxon>Paenibacillus</taxon>
    </lineage>
</organism>
<feature type="domain" description="Transcription factor zinc-finger" evidence="2">
    <location>
        <begin position="2"/>
        <end position="42"/>
    </location>
</feature>
<dbReference type="RefSeq" id="WP_144988241.1">
    <property type="nucleotide sequence ID" value="NZ_VNJK01000001.1"/>
</dbReference>
<feature type="region of interest" description="Disordered" evidence="1">
    <location>
        <begin position="58"/>
        <end position="127"/>
    </location>
</feature>
<dbReference type="EMBL" id="VNJK01000001">
    <property type="protein sequence ID" value="TVX92613.1"/>
    <property type="molecule type" value="Genomic_DNA"/>
</dbReference>
<comment type="caution">
    <text evidence="3">The sequence shown here is derived from an EMBL/GenBank/DDBJ whole genome shotgun (WGS) entry which is preliminary data.</text>
</comment>
<evidence type="ECO:0000313" key="4">
    <source>
        <dbReference type="Proteomes" id="UP000318102"/>
    </source>
</evidence>
<evidence type="ECO:0000313" key="3">
    <source>
        <dbReference type="EMBL" id="TVX92613.1"/>
    </source>
</evidence>
<dbReference type="AlphaFoldDB" id="A0A559IYA9"/>
<keyword evidence="4" id="KW-1185">Reference proteome</keyword>
<protein>
    <recommendedName>
        <fullName evidence="2">Transcription factor zinc-finger domain-containing protein</fullName>
    </recommendedName>
</protein>
<evidence type="ECO:0000256" key="1">
    <source>
        <dbReference type="SAM" id="MobiDB-lite"/>
    </source>
</evidence>